<accession>A0ABU6SE20</accession>
<feature type="region of interest" description="Disordered" evidence="1">
    <location>
        <begin position="279"/>
        <end position="313"/>
    </location>
</feature>
<dbReference type="Proteomes" id="UP001341840">
    <property type="component" value="Unassembled WGS sequence"/>
</dbReference>
<keyword evidence="4" id="KW-1185">Reference proteome</keyword>
<dbReference type="PANTHER" id="PTHR46033">
    <property type="entry name" value="PROTEIN MAIN-LIKE 2"/>
    <property type="match status" value="1"/>
</dbReference>
<protein>
    <recommendedName>
        <fullName evidence="2">Aminotransferase-like plant mobile domain-containing protein</fullName>
    </recommendedName>
</protein>
<dbReference type="InterPro" id="IPR044824">
    <property type="entry name" value="MAIN-like"/>
</dbReference>
<dbReference type="PANTHER" id="PTHR46033:SF8">
    <property type="entry name" value="PROTEIN MAINTENANCE OF MERISTEMS-LIKE"/>
    <property type="match status" value="1"/>
</dbReference>
<evidence type="ECO:0000259" key="2">
    <source>
        <dbReference type="Pfam" id="PF10536"/>
    </source>
</evidence>
<evidence type="ECO:0000313" key="4">
    <source>
        <dbReference type="Proteomes" id="UP001341840"/>
    </source>
</evidence>
<feature type="compositionally biased region" description="Basic residues" evidence="1">
    <location>
        <begin position="297"/>
        <end position="306"/>
    </location>
</feature>
<organism evidence="3 4">
    <name type="scientific">Stylosanthes scabra</name>
    <dbReference type="NCBI Taxonomy" id="79078"/>
    <lineage>
        <taxon>Eukaryota</taxon>
        <taxon>Viridiplantae</taxon>
        <taxon>Streptophyta</taxon>
        <taxon>Embryophyta</taxon>
        <taxon>Tracheophyta</taxon>
        <taxon>Spermatophyta</taxon>
        <taxon>Magnoliopsida</taxon>
        <taxon>eudicotyledons</taxon>
        <taxon>Gunneridae</taxon>
        <taxon>Pentapetalae</taxon>
        <taxon>rosids</taxon>
        <taxon>fabids</taxon>
        <taxon>Fabales</taxon>
        <taxon>Fabaceae</taxon>
        <taxon>Papilionoideae</taxon>
        <taxon>50 kb inversion clade</taxon>
        <taxon>dalbergioids sensu lato</taxon>
        <taxon>Dalbergieae</taxon>
        <taxon>Pterocarpus clade</taxon>
        <taxon>Stylosanthes</taxon>
    </lineage>
</organism>
<sequence>MMPDGTRRPRWDWFQEMFGEPPAPPVADQCTVTFSWLRNTFGVVPDHPTDEMVLMHSSGSCSLASLSAAHRRSRSIQLGFTVLAWLYKSLCRAANTNVVQIAGSLDLLQRWIFWRFPLIRPPTFDDIEWPLASRWYRYLPISDEKEPRLQRLRRQLDLMPFSTFVCLPYRTLESGGKGDGDKFTRLPLTHPSNPGDHDPVDHELPGFEELISDIMREGGSGYRPDTQFNGSPVHLDLNEPMSGLSHLFMALGGTPPSASHVPGASWDVPFMEPARLPTPPVSHALAKQPGEPAAPGRARRAPRHRGCGTGGHM</sequence>
<name>A0ABU6SE20_9FABA</name>
<comment type="caution">
    <text evidence="3">The sequence shown here is derived from an EMBL/GenBank/DDBJ whole genome shotgun (WGS) entry which is preliminary data.</text>
</comment>
<feature type="domain" description="Aminotransferase-like plant mobile" evidence="2">
    <location>
        <begin position="72"/>
        <end position="172"/>
    </location>
</feature>
<dbReference type="EMBL" id="JASCZI010060609">
    <property type="protein sequence ID" value="MED6134559.1"/>
    <property type="molecule type" value="Genomic_DNA"/>
</dbReference>
<evidence type="ECO:0000313" key="3">
    <source>
        <dbReference type="EMBL" id="MED6134559.1"/>
    </source>
</evidence>
<gene>
    <name evidence="3" type="ORF">PIB30_038019</name>
</gene>
<reference evidence="3 4" key="1">
    <citation type="journal article" date="2023" name="Plants (Basel)">
        <title>Bridging the Gap: Combining Genomics and Transcriptomics Approaches to Understand Stylosanthes scabra, an Orphan Legume from the Brazilian Caatinga.</title>
        <authorList>
            <person name="Ferreira-Neto J.R.C."/>
            <person name="da Silva M.D."/>
            <person name="Binneck E."/>
            <person name="de Melo N.F."/>
            <person name="da Silva R.H."/>
            <person name="de Melo A.L.T.M."/>
            <person name="Pandolfi V."/>
            <person name="Bustamante F.O."/>
            <person name="Brasileiro-Vidal A.C."/>
            <person name="Benko-Iseppon A.M."/>
        </authorList>
    </citation>
    <scope>NUCLEOTIDE SEQUENCE [LARGE SCALE GENOMIC DNA]</scope>
    <source>
        <tissue evidence="3">Leaves</tissue>
    </source>
</reference>
<proteinExistence type="predicted"/>
<evidence type="ECO:0000256" key="1">
    <source>
        <dbReference type="SAM" id="MobiDB-lite"/>
    </source>
</evidence>
<dbReference type="Pfam" id="PF10536">
    <property type="entry name" value="PMD"/>
    <property type="match status" value="1"/>
</dbReference>
<dbReference type="InterPro" id="IPR019557">
    <property type="entry name" value="AminoTfrase-like_pln_mobile"/>
</dbReference>